<reference evidence="2" key="2">
    <citation type="submission" date="2020-11" db="EMBL/GenBank/DDBJ databases">
        <authorList>
            <person name="McCartney M.A."/>
            <person name="Auch B."/>
            <person name="Kono T."/>
            <person name="Mallez S."/>
            <person name="Becker A."/>
            <person name="Gohl D.M."/>
            <person name="Silverstein K.A.T."/>
            <person name="Koren S."/>
            <person name="Bechman K.B."/>
            <person name="Herman A."/>
            <person name="Abrahante J.E."/>
            <person name="Garbe J."/>
        </authorList>
    </citation>
    <scope>NUCLEOTIDE SEQUENCE</scope>
    <source>
        <strain evidence="2">Duluth1</strain>
        <tissue evidence="2">Whole animal</tissue>
    </source>
</reference>
<sequence length="92" mass="10424">MFFFRSLDDKINGRQPSRPIPALRQSKPIPAPRQSKPIPAPRQSKPIPAPRQKEPTLAKKVPTTFEVLQKATKICKDLLVDDVGYTYTLKVQ</sequence>
<dbReference type="Proteomes" id="UP000828390">
    <property type="component" value="Unassembled WGS sequence"/>
</dbReference>
<evidence type="ECO:0000313" key="3">
    <source>
        <dbReference type="Proteomes" id="UP000828390"/>
    </source>
</evidence>
<organism evidence="2 3">
    <name type="scientific">Dreissena polymorpha</name>
    <name type="common">Zebra mussel</name>
    <name type="synonym">Mytilus polymorpha</name>
    <dbReference type="NCBI Taxonomy" id="45954"/>
    <lineage>
        <taxon>Eukaryota</taxon>
        <taxon>Metazoa</taxon>
        <taxon>Spiralia</taxon>
        <taxon>Lophotrochozoa</taxon>
        <taxon>Mollusca</taxon>
        <taxon>Bivalvia</taxon>
        <taxon>Autobranchia</taxon>
        <taxon>Heteroconchia</taxon>
        <taxon>Euheterodonta</taxon>
        <taxon>Imparidentia</taxon>
        <taxon>Neoheterodontei</taxon>
        <taxon>Myida</taxon>
        <taxon>Dreissenoidea</taxon>
        <taxon>Dreissenidae</taxon>
        <taxon>Dreissena</taxon>
    </lineage>
</organism>
<evidence type="ECO:0000256" key="1">
    <source>
        <dbReference type="SAM" id="MobiDB-lite"/>
    </source>
</evidence>
<reference evidence="2" key="1">
    <citation type="journal article" date="2019" name="bioRxiv">
        <title>The Genome of the Zebra Mussel, Dreissena polymorpha: A Resource for Invasive Species Research.</title>
        <authorList>
            <person name="McCartney M.A."/>
            <person name="Auch B."/>
            <person name="Kono T."/>
            <person name="Mallez S."/>
            <person name="Zhang Y."/>
            <person name="Obille A."/>
            <person name="Becker A."/>
            <person name="Abrahante J.E."/>
            <person name="Garbe J."/>
            <person name="Badalamenti J.P."/>
            <person name="Herman A."/>
            <person name="Mangelson H."/>
            <person name="Liachko I."/>
            <person name="Sullivan S."/>
            <person name="Sone E.D."/>
            <person name="Koren S."/>
            <person name="Silverstein K.A.T."/>
            <person name="Beckman K.B."/>
            <person name="Gohl D.M."/>
        </authorList>
    </citation>
    <scope>NUCLEOTIDE SEQUENCE</scope>
    <source>
        <strain evidence="2">Duluth1</strain>
        <tissue evidence="2">Whole animal</tissue>
    </source>
</reference>
<proteinExistence type="predicted"/>
<dbReference type="AlphaFoldDB" id="A0A9D4CFW9"/>
<feature type="region of interest" description="Disordered" evidence="1">
    <location>
        <begin position="1"/>
        <end position="58"/>
    </location>
</feature>
<name>A0A9D4CFW9_DREPO</name>
<gene>
    <name evidence="2" type="ORF">DPMN_049757</name>
</gene>
<comment type="caution">
    <text evidence="2">The sequence shown here is derived from an EMBL/GenBank/DDBJ whole genome shotgun (WGS) entry which is preliminary data.</text>
</comment>
<evidence type="ECO:0000313" key="2">
    <source>
        <dbReference type="EMBL" id="KAH3723959.1"/>
    </source>
</evidence>
<accession>A0A9D4CFW9</accession>
<protein>
    <submittedName>
        <fullName evidence="2">Uncharacterized protein</fullName>
    </submittedName>
</protein>
<feature type="compositionally biased region" description="Basic and acidic residues" evidence="1">
    <location>
        <begin position="1"/>
        <end position="12"/>
    </location>
</feature>
<keyword evidence="3" id="KW-1185">Reference proteome</keyword>
<dbReference type="EMBL" id="JAIWYP010000012">
    <property type="protein sequence ID" value="KAH3723959.1"/>
    <property type="molecule type" value="Genomic_DNA"/>
</dbReference>